<accession>A0A8J5WRK4</accession>
<comment type="caution">
    <text evidence="1">The sequence shown here is derived from an EMBL/GenBank/DDBJ whole genome shotgun (WGS) entry which is preliminary data.</text>
</comment>
<organism evidence="1 2">
    <name type="scientific">Zizania palustris</name>
    <name type="common">Northern wild rice</name>
    <dbReference type="NCBI Taxonomy" id="103762"/>
    <lineage>
        <taxon>Eukaryota</taxon>
        <taxon>Viridiplantae</taxon>
        <taxon>Streptophyta</taxon>
        <taxon>Embryophyta</taxon>
        <taxon>Tracheophyta</taxon>
        <taxon>Spermatophyta</taxon>
        <taxon>Magnoliopsida</taxon>
        <taxon>Liliopsida</taxon>
        <taxon>Poales</taxon>
        <taxon>Poaceae</taxon>
        <taxon>BOP clade</taxon>
        <taxon>Oryzoideae</taxon>
        <taxon>Oryzeae</taxon>
        <taxon>Zizaniinae</taxon>
        <taxon>Zizania</taxon>
    </lineage>
</organism>
<name>A0A8J5WRK4_ZIZPA</name>
<dbReference type="EMBL" id="JAAALK010000080">
    <property type="protein sequence ID" value="KAG8092869.1"/>
    <property type="molecule type" value="Genomic_DNA"/>
</dbReference>
<dbReference type="Proteomes" id="UP000729402">
    <property type="component" value="Unassembled WGS sequence"/>
</dbReference>
<evidence type="ECO:0000313" key="2">
    <source>
        <dbReference type="Proteomes" id="UP000729402"/>
    </source>
</evidence>
<reference evidence="1" key="2">
    <citation type="submission" date="2021-02" db="EMBL/GenBank/DDBJ databases">
        <authorList>
            <person name="Kimball J.A."/>
            <person name="Haas M.W."/>
            <person name="Macchietto M."/>
            <person name="Kono T."/>
            <person name="Duquette J."/>
            <person name="Shao M."/>
        </authorList>
    </citation>
    <scope>NUCLEOTIDE SEQUENCE</scope>
    <source>
        <tissue evidence="1">Fresh leaf tissue</tissue>
    </source>
</reference>
<sequence>MAMTLDGGSCQPLSFVLGPPVASTGRISAWRRAIGACGGDSPSCVHRSREDVLLRAAYEELENRRKLQDLGEFDRRPGRFRHRRSGIRDVELLLVFHGHSVRQFLS</sequence>
<reference evidence="1" key="1">
    <citation type="journal article" date="2021" name="bioRxiv">
        <title>Whole Genome Assembly and Annotation of Northern Wild Rice, Zizania palustris L., Supports a Whole Genome Duplication in the Zizania Genus.</title>
        <authorList>
            <person name="Haas M."/>
            <person name="Kono T."/>
            <person name="Macchietto M."/>
            <person name="Millas R."/>
            <person name="McGilp L."/>
            <person name="Shao M."/>
            <person name="Duquette J."/>
            <person name="Hirsch C.N."/>
            <person name="Kimball J."/>
        </authorList>
    </citation>
    <scope>NUCLEOTIDE SEQUENCE</scope>
    <source>
        <tissue evidence="1">Fresh leaf tissue</tissue>
    </source>
</reference>
<dbReference type="AlphaFoldDB" id="A0A8J5WRK4"/>
<keyword evidence="2" id="KW-1185">Reference proteome</keyword>
<protein>
    <submittedName>
        <fullName evidence="1">Uncharacterized protein</fullName>
    </submittedName>
</protein>
<gene>
    <name evidence="1" type="ORF">GUJ93_ZPchr0012g20821</name>
</gene>
<proteinExistence type="predicted"/>
<evidence type="ECO:0000313" key="1">
    <source>
        <dbReference type="EMBL" id="KAG8092869.1"/>
    </source>
</evidence>